<gene>
    <name evidence="7" type="ORF">EA473_06300</name>
</gene>
<dbReference type="Proteomes" id="UP000282323">
    <property type="component" value="Unassembled WGS sequence"/>
</dbReference>
<dbReference type="GO" id="GO:0042597">
    <property type="term" value="C:periplasmic space"/>
    <property type="evidence" value="ECO:0007669"/>
    <property type="project" value="UniProtKB-ARBA"/>
</dbReference>
<feature type="domain" description="Solute-binding protein family 5" evidence="6">
    <location>
        <begin position="70"/>
        <end position="414"/>
    </location>
</feature>
<dbReference type="SUPFAM" id="SSF53850">
    <property type="entry name" value="Periplasmic binding protein-like II"/>
    <property type="match status" value="1"/>
</dbReference>
<evidence type="ECO:0000256" key="3">
    <source>
        <dbReference type="ARBA" id="ARBA00022448"/>
    </source>
</evidence>
<reference evidence="7 8" key="1">
    <citation type="submission" date="2018-10" db="EMBL/GenBank/DDBJ databases">
        <title>Natrarchaeobius chitinivorans gen. nov., sp. nov., and Natrarchaeobius haloalkaliphilus sp. nov., alkaliphilic, chitin-utilizing haloarchaea from hypersaline alkaline lakes.</title>
        <authorList>
            <person name="Sorokin D.Y."/>
            <person name="Elcheninov A.G."/>
            <person name="Kostrikina N.A."/>
            <person name="Bale N.J."/>
            <person name="Sinninghe Damste J.S."/>
            <person name="Khijniak T.V."/>
            <person name="Kublanov I.V."/>
            <person name="Toshchakov S.V."/>
        </authorList>
    </citation>
    <scope>NUCLEOTIDE SEQUENCE [LARGE SCALE GENOMIC DNA]</scope>
    <source>
        <strain evidence="7 8">AArcht4T</strain>
    </source>
</reference>
<keyword evidence="3" id="KW-0813">Transport</keyword>
<comment type="caution">
    <text evidence="7">The sequence shown here is derived from an EMBL/GenBank/DDBJ whole genome shotgun (WGS) entry which is preliminary data.</text>
</comment>
<feature type="region of interest" description="Disordered" evidence="5">
    <location>
        <begin position="471"/>
        <end position="497"/>
    </location>
</feature>
<dbReference type="GO" id="GO:1904680">
    <property type="term" value="F:peptide transmembrane transporter activity"/>
    <property type="evidence" value="ECO:0007669"/>
    <property type="project" value="TreeGrafter"/>
</dbReference>
<keyword evidence="4" id="KW-0732">Signal</keyword>
<evidence type="ECO:0000313" key="8">
    <source>
        <dbReference type="Proteomes" id="UP000282323"/>
    </source>
</evidence>
<dbReference type="Pfam" id="PF00496">
    <property type="entry name" value="SBP_bac_5"/>
    <property type="match status" value="1"/>
</dbReference>
<proteinExistence type="inferred from homology"/>
<dbReference type="Gene3D" id="3.10.105.10">
    <property type="entry name" value="Dipeptide-binding Protein, Domain 3"/>
    <property type="match status" value="1"/>
</dbReference>
<sequence>MHLSRRQALTSLAGAGALTLAGCLSGSDADDTLEVALHWNYLDSLDPAVDLDAGIQLFEPLVDVTADANFEPALATSWEPTDDTTWTFDLDSEATFHDGDPVTAEDVVWSLERSFDASANLAAVPFESVEELDDERVAINTTEPFAPMLAYLTRVDAAIISRASIEDGDVVEPIGTGPFEFEAWEPGDSLTVSRFDDYHGREPSVERVVYNVVTDNQTRSFRLENGDAEIAHRLPASSLETLEADDDLEPHVHETYSVRFLVFNTTSPPFDDRRVRQAVSYATDRSAIVDLLEGIPTAATDGPIPPSLDRWAAGDVDGYSHDPERAEALLDESDWDDDREVKLWTYTAHEFDRLAEAIQQQLAAVGFDIDIRVTEYQPLGEAKEAGEFDFSMESWSSNMGGDIDTMIRYFHSSDTDLSSGYDNERIDDLVMEGRQTLDPSERREIYAEIQRTVTEDAPLCYLTYNSHLHGSRASVDGYDPQPPRNMDLTGVEYRPQD</sequence>
<dbReference type="PROSITE" id="PS51257">
    <property type="entry name" value="PROKAR_LIPOPROTEIN"/>
    <property type="match status" value="1"/>
</dbReference>
<evidence type="ECO:0000256" key="2">
    <source>
        <dbReference type="ARBA" id="ARBA00005695"/>
    </source>
</evidence>
<dbReference type="RefSeq" id="WP_124194795.1">
    <property type="nucleotide sequence ID" value="NZ_REGA01000004.1"/>
</dbReference>
<dbReference type="GO" id="GO:0015833">
    <property type="term" value="P:peptide transport"/>
    <property type="evidence" value="ECO:0007669"/>
    <property type="project" value="TreeGrafter"/>
</dbReference>
<dbReference type="AlphaFoldDB" id="A0A3N6LYB5"/>
<evidence type="ECO:0000256" key="4">
    <source>
        <dbReference type="ARBA" id="ARBA00022729"/>
    </source>
</evidence>
<evidence type="ECO:0000313" key="7">
    <source>
        <dbReference type="EMBL" id="RQG95798.1"/>
    </source>
</evidence>
<dbReference type="InterPro" id="IPR039424">
    <property type="entry name" value="SBP_5"/>
</dbReference>
<dbReference type="OrthoDB" id="233597at2157"/>
<evidence type="ECO:0000256" key="1">
    <source>
        <dbReference type="ARBA" id="ARBA00004196"/>
    </source>
</evidence>
<keyword evidence="8" id="KW-1185">Reference proteome</keyword>
<dbReference type="PROSITE" id="PS51318">
    <property type="entry name" value="TAT"/>
    <property type="match status" value="1"/>
</dbReference>
<dbReference type="PANTHER" id="PTHR30290:SF10">
    <property type="entry name" value="PERIPLASMIC OLIGOPEPTIDE-BINDING PROTEIN-RELATED"/>
    <property type="match status" value="1"/>
</dbReference>
<name>A0A3N6LYB5_NATCH</name>
<organism evidence="7 8">
    <name type="scientific">Natrarchaeobius chitinivorans</name>
    <dbReference type="NCBI Taxonomy" id="1679083"/>
    <lineage>
        <taxon>Archaea</taxon>
        <taxon>Methanobacteriati</taxon>
        <taxon>Methanobacteriota</taxon>
        <taxon>Stenosarchaea group</taxon>
        <taxon>Halobacteria</taxon>
        <taxon>Halobacteriales</taxon>
        <taxon>Natrialbaceae</taxon>
        <taxon>Natrarchaeobius</taxon>
    </lineage>
</organism>
<dbReference type="Gene3D" id="3.40.190.10">
    <property type="entry name" value="Periplasmic binding protein-like II"/>
    <property type="match status" value="1"/>
</dbReference>
<dbReference type="Gene3D" id="3.90.76.10">
    <property type="entry name" value="Dipeptide-binding Protein, Domain 1"/>
    <property type="match status" value="1"/>
</dbReference>
<dbReference type="PIRSF" id="PIRSF002741">
    <property type="entry name" value="MppA"/>
    <property type="match status" value="1"/>
</dbReference>
<dbReference type="PANTHER" id="PTHR30290">
    <property type="entry name" value="PERIPLASMIC BINDING COMPONENT OF ABC TRANSPORTER"/>
    <property type="match status" value="1"/>
</dbReference>
<accession>A0A3N6LYB5</accession>
<dbReference type="EMBL" id="REGA01000004">
    <property type="protein sequence ID" value="RQG95798.1"/>
    <property type="molecule type" value="Genomic_DNA"/>
</dbReference>
<evidence type="ECO:0000256" key="5">
    <source>
        <dbReference type="SAM" id="MobiDB-lite"/>
    </source>
</evidence>
<protein>
    <submittedName>
        <fullName evidence="7">ABC transporter substrate-binding protein</fullName>
    </submittedName>
</protein>
<dbReference type="InterPro" id="IPR030678">
    <property type="entry name" value="Peptide/Ni-bd"/>
</dbReference>
<evidence type="ECO:0000259" key="6">
    <source>
        <dbReference type="Pfam" id="PF00496"/>
    </source>
</evidence>
<dbReference type="InterPro" id="IPR000914">
    <property type="entry name" value="SBP_5_dom"/>
</dbReference>
<dbReference type="GO" id="GO:0043190">
    <property type="term" value="C:ATP-binding cassette (ABC) transporter complex"/>
    <property type="evidence" value="ECO:0007669"/>
    <property type="project" value="InterPro"/>
</dbReference>
<comment type="similarity">
    <text evidence="2">Belongs to the bacterial solute-binding protein 5 family.</text>
</comment>
<dbReference type="InterPro" id="IPR006311">
    <property type="entry name" value="TAT_signal"/>
</dbReference>
<comment type="subcellular location">
    <subcellularLocation>
        <location evidence="1">Cell envelope</location>
    </subcellularLocation>
</comment>